<feature type="domain" description="Histidine kinase/HSP90-like ATPase" evidence="10">
    <location>
        <begin position="290"/>
        <end position="385"/>
    </location>
</feature>
<dbReference type="SUPFAM" id="SSF55874">
    <property type="entry name" value="ATPase domain of HSP90 chaperone/DNA topoisomerase II/histidine kinase"/>
    <property type="match status" value="1"/>
</dbReference>
<accession>A0ABW7UVI3</accession>
<evidence type="ECO:0000313" key="11">
    <source>
        <dbReference type="EMBL" id="MFI1966596.1"/>
    </source>
</evidence>
<evidence type="ECO:0000256" key="1">
    <source>
        <dbReference type="ARBA" id="ARBA00000085"/>
    </source>
</evidence>
<organism evidence="11 12">
    <name type="scientific">Streptomyces pathocidini</name>
    <dbReference type="NCBI Taxonomy" id="1650571"/>
    <lineage>
        <taxon>Bacteria</taxon>
        <taxon>Bacillati</taxon>
        <taxon>Actinomycetota</taxon>
        <taxon>Actinomycetes</taxon>
        <taxon>Kitasatosporales</taxon>
        <taxon>Streptomycetaceae</taxon>
        <taxon>Streptomyces</taxon>
    </lineage>
</organism>
<keyword evidence="9" id="KW-1133">Transmembrane helix</keyword>
<evidence type="ECO:0000256" key="8">
    <source>
        <dbReference type="ARBA" id="ARBA00023012"/>
    </source>
</evidence>
<evidence type="ECO:0000256" key="6">
    <source>
        <dbReference type="ARBA" id="ARBA00022777"/>
    </source>
</evidence>
<evidence type="ECO:0000313" key="12">
    <source>
        <dbReference type="Proteomes" id="UP001611548"/>
    </source>
</evidence>
<keyword evidence="8" id="KW-0902">Two-component regulatory system</keyword>
<dbReference type="Gene3D" id="3.30.565.10">
    <property type="entry name" value="Histidine kinase-like ATPase, C-terminal domain"/>
    <property type="match status" value="1"/>
</dbReference>
<evidence type="ECO:0000256" key="2">
    <source>
        <dbReference type="ARBA" id="ARBA00012438"/>
    </source>
</evidence>
<feature type="transmembrane region" description="Helical" evidence="9">
    <location>
        <begin position="115"/>
        <end position="132"/>
    </location>
</feature>
<keyword evidence="12" id="KW-1185">Reference proteome</keyword>
<evidence type="ECO:0000256" key="9">
    <source>
        <dbReference type="SAM" id="Phobius"/>
    </source>
</evidence>
<dbReference type="GO" id="GO:0016301">
    <property type="term" value="F:kinase activity"/>
    <property type="evidence" value="ECO:0007669"/>
    <property type="project" value="UniProtKB-KW"/>
</dbReference>
<evidence type="ECO:0000256" key="7">
    <source>
        <dbReference type="ARBA" id="ARBA00022840"/>
    </source>
</evidence>
<keyword evidence="5" id="KW-0547">Nucleotide-binding</keyword>
<dbReference type="RefSeq" id="WP_055470874.1">
    <property type="nucleotide sequence ID" value="NZ_JBIRWE010000010.1"/>
</dbReference>
<dbReference type="Pfam" id="PF07730">
    <property type="entry name" value="HisKA_3"/>
    <property type="match status" value="1"/>
</dbReference>
<dbReference type="SMART" id="SM00387">
    <property type="entry name" value="HATPase_c"/>
    <property type="match status" value="1"/>
</dbReference>
<dbReference type="EC" id="2.7.13.3" evidence="2"/>
<feature type="transmembrane region" description="Helical" evidence="9">
    <location>
        <begin position="45"/>
        <end position="61"/>
    </location>
</feature>
<protein>
    <recommendedName>
        <fullName evidence="2">histidine kinase</fullName>
        <ecNumber evidence="2">2.7.13.3</ecNumber>
    </recommendedName>
</protein>
<comment type="caution">
    <text evidence="11">The sequence shown here is derived from an EMBL/GenBank/DDBJ whole genome shotgun (WGS) entry which is preliminary data.</text>
</comment>
<reference evidence="11 12" key="1">
    <citation type="submission" date="2024-10" db="EMBL/GenBank/DDBJ databases">
        <title>The Natural Products Discovery Center: Release of the First 8490 Sequenced Strains for Exploring Actinobacteria Biosynthetic Diversity.</title>
        <authorList>
            <person name="Kalkreuter E."/>
            <person name="Kautsar S.A."/>
            <person name="Yang D."/>
            <person name="Bader C.D."/>
            <person name="Teijaro C.N."/>
            <person name="Fluegel L."/>
            <person name="Davis C.M."/>
            <person name="Simpson J.R."/>
            <person name="Lauterbach L."/>
            <person name="Steele A.D."/>
            <person name="Gui C."/>
            <person name="Meng S."/>
            <person name="Li G."/>
            <person name="Viehrig K."/>
            <person name="Ye F."/>
            <person name="Su P."/>
            <person name="Kiefer A.F."/>
            <person name="Nichols A."/>
            <person name="Cepeda A.J."/>
            <person name="Yan W."/>
            <person name="Fan B."/>
            <person name="Jiang Y."/>
            <person name="Adhikari A."/>
            <person name="Zheng C.-J."/>
            <person name="Schuster L."/>
            <person name="Cowan T.M."/>
            <person name="Smanski M.J."/>
            <person name="Chevrette M.G."/>
            <person name="De Carvalho L.P.S."/>
            <person name="Shen B."/>
        </authorList>
    </citation>
    <scope>NUCLEOTIDE SEQUENCE [LARGE SCALE GENOMIC DNA]</scope>
    <source>
        <strain evidence="11 12">NPDC020327</strain>
    </source>
</reference>
<proteinExistence type="predicted"/>
<keyword evidence="9" id="KW-0472">Membrane</keyword>
<dbReference type="CDD" id="cd16917">
    <property type="entry name" value="HATPase_UhpB-NarQ-NarX-like"/>
    <property type="match status" value="1"/>
</dbReference>
<dbReference type="Pfam" id="PF02518">
    <property type="entry name" value="HATPase_c"/>
    <property type="match status" value="1"/>
</dbReference>
<keyword evidence="4" id="KW-0808">Transferase</keyword>
<evidence type="ECO:0000256" key="3">
    <source>
        <dbReference type="ARBA" id="ARBA00022553"/>
    </source>
</evidence>
<gene>
    <name evidence="11" type="ORF">ACH429_21210</name>
</gene>
<dbReference type="InterPro" id="IPR011712">
    <property type="entry name" value="Sig_transdc_His_kin_sub3_dim/P"/>
</dbReference>
<dbReference type="InterPro" id="IPR050482">
    <property type="entry name" value="Sensor_HK_TwoCompSys"/>
</dbReference>
<dbReference type="PANTHER" id="PTHR24421">
    <property type="entry name" value="NITRATE/NITRITE SENSOR PROTEIN NARX-RELATED"/>
    <property type="match status" value="1"/>
</dbReference>
<keyword evidence="9" id="KW-0812">Transmembrane</keyword>
<sequence length="387" mass="40667">MASFVARHPRWSTGGKVLLALVLLGLVTFEGVVLARQPNVPHAVVWASGLAVCPLVVPYARVPLAVRASLAAAISWTATIILIVGNHPTAVWGIGEAVALLVLLADVLSHAATRTAAILGPLLGTACMSVPVRDTDPGRFTLLFTVLTVVVSAYSLMLRAHAAQRVRDIEAVRAAERLELARELHDVVAHHVTGVVVQAQAAQYTSLQGEAAGSAFRRIEDEGIEALGAMRRLVAVMRDRRGQGREPAEVEMAPVAGIGEVRELADAFARSGPPVILSIEPGLEERLPEEIAAAVHRIVREALTNIRKHAADATAVRVDVRGVGDAVELRVADDGTSGVPVAEEAGGGFGLVGMSERAEAMGGHLRAGPSPAGGWQVEALLPLTRPR</sequence>
<dbReference type="PANTHER" id="PTHR24421:SF10">
    <property type="entry name" value="NITRATE_NITRITE SENSOR PROTEIN NARQ"/>
    <property type="match status" value="1"/>
</dbReference>
<evidence type="ECO:0000259" key="10">
    <source>
        <dbReference type="SMART" id="SM00387"/>
    </source>
</evidence>
<dbReference type="Proteomes" id="UP001611548">
    <property type="component" value="Unassembled WGS sequence"/>
</dbReference>
<dbReference type="InterPro" id="IPR003594">
    <property type="entry name" value="HATPase_dom"/>
</dbReference>
<keyword evidence="7" id="KW-0067">ATP-binding</keyword>
<dbReference type="EMBL" id="JBIRWE010000010">
    <property type="protein sequence ID" value="MFI1966596.1"/>
    <property type="molecule type" value="Genomic_DNA"/>
</dbReference>
<evidence type="ECO:0000256" key="5">
    <source>
        <dbReference type="ARBA" id="ARBA00022741"/>
    </source>
</evidence>
<name>A0ABW7UVI3_9ACTN</name>
<dbReference type="InterPro" id="IPR036890">
    <property type="entry name" value="HATPase_C_sf"/>
</dbReference>
<feature type="transmembrane region" description="Helical" evidence="9">
    <location>
        <begin position="68"/>
        <end position="84"/>
    </location>
</feature>
<feature type="transmembrane region" description="Helical" evidence="9">
    <location>
        <begin position="138"/>
        <end position="157"/>
    </location>
</feature>
<evidence type="ECO:0000256" key="4">
    <source>
        <dbReference type="ARBA" id="ARBA00022679"/>
    </source>
</evidence>
<dbReference type="Gene3D" id="1.20.5.1930">
    <property type="match status" value="1"/>
</dbReference>
<keyword evidence="6 11" id="KW-0418">Kinase</keyword>
<keyword evidence="3" id="KW-0597">Phosphoprotein</keyword>
<comment type="catalytic activity">
    <reaction evidence="1">
        <text>ATP + protein L-histidine = ADP + protein N-phospho-L-histidine.</text>
        <dbReference type="EC" id="2.7.13.3"/>
    </reaction>
</comment>